<dbReference type="RefSeq" id="WP_193920312.1">
    <property type="nucleotide sequence ID" value="NZ_JADEWL010000032.1"/>
</dbReference>
<dbReference type="SUPFAM" id="SSF88723">
    <property type="entry name" value="PIN domain-like"/>
    <property type="match status" value="1"/>
</dbReference>
<organism evidence="2 3">
    <name type="scientific">Plectonema cf. radiosum LEGE 06105</name>
    <dbReference type="NCBI Taxonomy" id="945769"/>
    <lineage>
        <taxon>Bacteria</taxon>
        <taxon>Bacillati</taxon>
        <taxon>Cyanobacteriota</taxon>
        <taxon>Cyanophyceae</taxon>
        <taxon>Oscillatoriophycideae</taxon>
        <taxon>Oscillatoriales</taxon>
        <taxon>Microcoleaceae</taxon>
        <taxon>Plectonema</taxon>
    </lineage>
</organism>
<evidence type="ECO:0000313" key="2">
    <source>
        <dbReference type="EMBL" id="MBE9213414.1"/>
    </source>
</evidence>
<name>A0A8J7F7F5_9CYAN</name>
<dbReference type="InterPro" id="IPR041705">
    <property type="entry name" value="PIN_Sll0205"/>
</dbReference>
<dbReference type="Proteomes" id="UP000620559">
    <property type="component" value="Unassembled WGS sequence"/>
</dbReference>
<dbReference type="PANTHER" id="PTHR36173">
    <property type="entry name" value="RIBONUCLEASE VAPC16-RELATED"/>
    <property type="match status" value="1"/>
</dbReference>
<evidence type="ECO:0000313" key="3">
    <source>
        <dbReference type="Proteomes" id="UP000620559"/>
    </source>
</evidence>
<dbReference type="AlphaFoldDB" id="A0A8J7F7F5"/>
<dbReference type="EMBL" id="JADEWL010000032">
    <property type="protein sequence ID" value="MBE9213414.1"/>
    <property type="molecule type" value="Genomic_DNA"/>
</dbReference>
<dbReference type="PANTHER" id="PTHR36173:SF2">
    <property type="entry name" value="RIBONUCLEASE VAPC16"/>
    <property type="match status" value="1"/>
</dbReference>
<gene>
    <name evidence="2" type="ORF">IQ247_12180</name>
</gene>
<feature type="domain" description="PIN" evidence="1">
    <location>
        <begin position="4"/>
        <end position="123"/>
    </location>
</feature>
<dbReference type="CDD" id="cd09872">
    <property type="entry name" value="PIN_Sll0205-like"/>
    <property type="match status" value="1"/>
</dbReference>
<protein>
    <submittedName>
        <fullName evidence="2">Type II toxin-antitoxin system VapC family toxin</fullName>
    </submittedName>
</protein>
<dbReference type="InterPro" id="IPR052919">
    <property type="entry name" value="TA_system_RNase"/>
</dbReference>
<dbReference type="Pfam" id="PF01850">
    <property type="entry name" value="PIN"/>
    <property type="match status" value="1"/>
</dbReference>
<sequence length="128" mass="14857">MKLLLDTHTFMWWNSSPNQIPEQTLSLLTQTNNQIFVSLVSVWEIQIKTHLGKLDLQASLSEIILRQQAENGVSLLSILLTHILELDSLPWYHKDPFDRLLIAQSRCENAVLVSRDHVFKAYDCQTIW</sequence>
<proteinExistence type="predicted"/>
<reference evidence="2" key="1">
    <citation type="submission" date="2020-10" db="EMBL/GenBank/DDBJ databases">
        <authorList>
            <person name="Castelo-Branco R."/>
            <person name="Eusebio N."/>
            <person name="Adriana R."/>
            <person name="Vieira A."/>
            <person name="Brugerolle De Fraissinette N."/>
            <person name="Rezende De Castro R."/>
            <person name="Schneider M.P."/>
            <person name="Vasconcelos V."/>
            <person name="Leao P.N."/>
        </authorList>
    </citation>
    <scope>NUCLEOTIDE SEQUENCE</scope>
    <source>
        <strain evidence="2">LEGE 06105</strain>
    </source>
</reference>
<dbReference type="InterPro" id="IPR029060">
    <property type="entry name" value="PIN-like_dom_sf"/>
</dbReference>
<evidence type="ECO:0000259" key="1">
    <source>
        <dbReference type="Pfam" id="PF01850"/>
    </source>
</evidence>
<comment type="caution">
    <text evidence="2">The sequence shown here is derived from an EMBL/GenBank/DDBJ whole genome shotgun (WGS) entry which is preliminary data.</text>
</comment>
<keyword evidence="3" id="KW-1185">Reference proteome</keyword>
<dbReference type="Gene3D" id="3.40.50.1010">
    <property type="entry name" value="5'-nuclease"/>
    <property type="match status" value="1"/>
</dbReference>
<accession>A0A8J7F7F5</accession>
<dbReference type="InterPro" id="IPR002716">
    <property type="entry name" value="PIN_dom"/>
</dbReference>